<keyword evidence="2" id="KW-0597">Phosphoprotein</keyword>
<dbReference type="Gene3D" id="3.30.200.20">
    <property type="entry name" value="Phosphorylase Kinase, domain 1"/>
    <property type="match status" value="1"/>
</dbReference>
<reference evidence="11" key="1">
    <citation type="submission" date="2025-08" db="UniProtKB">
        <authorList>
            <consortium name="Ensembl"/>
        </authorList>
    </citation>
    <scope>IDENTIFICATION</scope>
</reference>
<dbReference type="PANTHER" id="PTHR24351">
    <property type="entry name" value="RIBOSOMAL PROTEIN S6 KINASE"/>
    <property type="match status" value="1"/>
</dbReference>
<keyword evidence="4 7" id="KW-0547">Nucleotide-binding</keyword>
<feature type="compositionally biased region" description="Basic and acidic residues" evidence="8">
    <location>
        <begin position="94"/>
        <end position="104"/>
    </location>
</feature>
<evidence type="ECO:0000256" key="4">
    <source>
        <dbReference type="ARBA" id="ARBA00022741"/>
    </source>
</evidence>
<evidence type="ECO:0000259" key="10">
    <source>
        <dbReference type="PROSITE" id="PS51285"/>
    </source>
</evidence>
<evidence type="ECO:0000256" key="2">
    <source>
        <dbReference type="ARBA" id="ARBA00022553"/>
    </source>
</evidence>
<dbReference type="InterPro" id="IPR011009">
    <property type="entry name" value="Kinase-like_dom_sf"/>
</dbReference>
<proteinExistence type="predicted"/>
<protein>
    <recommendedName>
        <fullName evidence="13">Protein kinase domain-containing protein</fullName>
    </recommendedName>
</protein>
<keyword evidence="3" id="KW-0808">Transferase</keyword>
<dbReference type="SUPFAM" id="SSF56112">
    <property type="entry name" value="Protein kinase-like (PK-like)"/>
    <property type="match status" value="1"/>
</dbReference>
<dbReference type="InterPro" id="IPR008271">
    <property type="entry name" value="Ser/Thr_kinase_AS"/>
</dbReference>
<dbReference type="FunFam" id="1.10.510.10:FF:001110">
    <property type="entry name" value="AGC family protein kinase"/>
    <property type="match status" value="1"/>
</dbReference>
<dbReference type="Gene3D" id="1.10.510.10">
    <property type="entry name" value="Transferase(Phosphotransferase) domain 1"/>
    <property type="match status" value="1"/>
</dbReference>
<keyword evidence="12" id="KW-1185">Reference proteome</keyword>
<evidence type="ECO:0000256" key="6">
    <source>
        <dbReference type="ARBA" id="ARBA00022840"/>
    </source>
</evidence>
<evidence type="ECO:0000256" key="3">
    <source>
        <dbReference type="ARBA" id="ARBA00022679"/>
    </source>
</evidence>
<evidence type="ECO:0000313" key="11">
    <source>
        <dbReference type="Ensembl" id="ENSLLEP00000034338.1"/>
    </source>
</evidence>
<dbReference type="OrthoDB" id="9908094at2759"/>
<dbReference type="GO" id="GO:0005524">
    <property type="term" value="F:ATP binding"/>
    <property type="evidence" value="ECO:0007669"/>
    <property type="project" value="UniProtKB-UniRule"/>
</dbReference>
<keyword evidence="5" id="KW-0418">Kinase</keyword>
<feature type="compositionally biased region" description="Basic and acidic residues" evidence="8">
    <location>
        <begin position="1"/>
        <end position="26"/>
    </location>
</feature>
<feature type="compositionally biased region" description="Basic and acidic residues" evidence="8">
    <location>
        <begin position="136"/>
        <end position="168"/>
    </location>
</feature>
<accession>A0A8C5Q948</accession>
<dbReference type="SMART" id="SM00220">
    <property type="entry name" value="S_TKc"/>
    <property type="match status" value="1"/>
</dbReference>
<feature type="domain" description="Protein kinase" evidence="9">
    <location>
        <begin position="249"/>
        <end position="500"/>
    </location>
</feature>
<dbReference type="Ensembl" id="ENSLLET00000035646.1">
    <property type="protein sequence ID" value="ENSLLEP00000034338.1"/>
    <property type="gene ID" value="ENSLLEG00000021716.1"/>
</dbReference>
<keyword evidence="6 7" id="KW-0067">ATP-binding</keyword>
<dbReference type="PROSITE" id="PS00108">
    <property type="entry name" value="PROTEIN_KINASE_ST"/>
    <property type="match status" value="1"/>
</dbReference>
<evidence type="ECO:0000313" key="12">
    <source>
        <dbReference type="Proteomes" id="UP000694569"/>
    </source>
</evidence>
<dbReference type="Proteomes" id="UP000694569">
    <property type="component" value="Unplaced"/>
</dbReference>
<reference evidence="11" key="2">
    <citation type="submission" date="2025-09" db="UniProtKB">
        <authorList>
            <consortium name="Ensembl"/>
        </authorList>
    </citation>
    <scope>IDENTIFICATION</scope>
</reference>
<evidence type="ECO:0000256" key="7">
    <source>
        <dbReference type="PROSITE-ProRule" id="PRU10141"/>
    </source>
</evidence>
<evidence type="ECO:0008006" key="13">
    <source>
        <dbReference type="Google" id="ProtNLM"/>
    </source>
</evidence>
<organism evidence="11 12">
    <name type="scientific">Leptobrachium leishanense</name>
    <name type="common">Leishan spiny toad</name>
    <dbReference type="NCBI Taxonomy" id="445787"/>
    <lineage>
        <taxon>Eukaryota</taxon>
        <taxon>Metazoa</taxon>
        <taxon>Chordata</taxon>
        <taxon>Craniata</taxon>
        <taxon>Vertebrata</taxon>
        <taxon>Euteleostomi</taxon>
        <taxon>Amphibia</taxon>
        <taxon>Batrachia</taxon>
        <taxon>Anura</taxon>
        <taxon>Pelobatoidea</taxon>
        <taxon>Megophryidae</taxon>
        <taxon>Leptobrachium</taxon>
    </lineage>
</organism>
<name>A0A8C5Q948_9ANUR</name>
<sequence length="519" mass="59343">MEEKKEVPDELRKTSEKSEEIEDQVKVESTGASKRKMSRSSDEEHERGRKRMKMCSEEHVRDPGLKRLRTADDEEQHDSKRAKLSSSRKLGLQTDRKSDVKDQQSRGQKRSREPDDDNEPERKMLAKTSSSGMHPTLDKQKIDMKDQQRRGQKRSREPDDDKEPERQKLAKASSFGKLQTLDEQKIAQTPSLSKPAQKRSRESEEEEERITLKKAKISSLPPQDDCVAGGSKQILDDSTTSLSHSITDYWLLKTLGKGSYGMVKLALHKSTNQTVAIKLINKAKSQETFIQMEQRILQKTQGCPFLCHGLTSFQTPALAVMVMEHIEGGCLQSLLAQKGSLQIDESRFVAAELICGIQFLHMNGIIHRDLKPANILLDKEGHVKIIDFGLAAENVSFSEKVKGRFGTAYYMAPEVLSDEAYNQSADWWAFGMLLCRMLTGKLPYSMEVTREVYRMLVLHTDPTFPDWLDGEPLDLLNRLLDKNPISRLEAIGRIREHDFFKEIDWKELESRNVRPPYQI</sequence>
<dbReference type="InterPro" id="IPR000961">
    <property type="entry name" value="AGC-kinase_C"/>
</dbReference>
<evidence type="ECO:0000259" key="9">
    <source>
        <dbReference type="PROSITE" id="PS50011"/>
    </source>
</evidence>
<evidence type="ECO:0000256" key="5">
    <source>
        <dbReference type="ARBA" id="ARBA00022777"/>
    </source>
</evidence>
<dbReference type="GO" id="GO:0004674">
    <property type="term" value="F:protein serine/threonine kinase activity"/>
    <property type="evidence" value="ECO:0007669"/>
    <property type="project" value="UniProtKB-KW"/>
</dbReference>
<feature type="domain" description="AGC-kinase C-terminal" evidence="10">
    <location>
        <begin position="501"/>
        <end position="519"/>
    </location>
</feature>
<dbReference type="Pfam" id="PF00069">
    <property type="entry name" value="Pkinase"/>
    <property type="match status" value="1"/>
</dbReference>
<dbReference type="CDD" id="cd05123">
    <property type="entry name" value="STKc_AGC"/>
    <property type="match status" value="1"/>
</dbReference>
<dbReference type="InterPro" id="IPR045270">
    <property type="entry name" value="STKc_AGC"/>
</dbReference>
<dbReference type="PROSITE" id="PS50011">
    <property type="entry name" value="PROTEIN_KINASE_DOM"/>
    <property type="match status" value="1"/>
</dbReference>
<dbReference type="GeneTree" id="ENSGT00940000154203"/>
<dbReference type="PROSITE" id="PS51285">
    <property type="entry name" value="AGC_KINASE_CTER"/>
    <property type="match status" value="1"/>
</dbReference>
<dbReference type="InterPro" id="IPR000719">
    <property type="entry name" value="Prot_kinase_dom"/>
</dbReference>
<feature type="compositionally biased region" description="Basic and acidic residues" evidence="8">
    <location>
        <begin position="54"/>
        <end position="81"/>
    </location>
</feature>
<evidence type="ECO:0000256" key="8">
    <source>
        <dbReference type="SAM" id="MobiDB-lite"/>
    </source>
</evidence>
<dbReference type="InterPro" id="IPR017441">
    <property type="entry name" value="Protein_kinase_ATP_BS"/>
</dbReference>
<keyword evidence="1" id="KW-0723">Serine/threonine-protein kinase</keyword>
<evidence type="ECO:0000256" key="1">
    <source>
        <dbReference type="ARBA" id="ARBA00022527"/>
    </source>
</evidence>
<feature type="binding site" evidence="7">
    <location>
        <position position="278"/>
    </location>
    <ligand>
        <name>ATP</name>
        <dbReference type="ChEBI" id="CHEBI:30616"/>
    </ligand>
</feature>
<dbReference type="PROSITE" id="PS00107">
    <property type="entry name" value="PROTEIN_KINASE_ATP"/>
    <property type="match status" value="1"/>
</dbReference>
<feature type="region of interest" description="Disordered" evidence="8">
    <location>
        <begin position="1"/>
        <end position="232"/>
    </location>
</feature>
<dbReference type="AlphaFoldDB" id="A0A8C5Q948"/>